<gene>
    <name evidence="1" type="ORF">DNTS_016668</name>
</gene>
<comment type="caution">
    <text evidence="1">The sequence shown here is derived from an EMBL/GenBank/DDBJ whole genome shotgun (WGS) entry which is preliminary data.</text>
</comment>
<name>A0A553RFS5_9TELE</name>
<accession>A0A553RFS5</accession>
<keyword evidence="2" id="KW-1185">Reference proteome</keyword>
<evidence type="ECO:0000313" key="1">
    <source>
        <dbReference type="EMBL" id="TRZ01024.1"/>
    </source>
</evidence>
<dbReference type="AlphaFoldDB" id="A0A553RFS5"/>
<evidence type="ECO:0000313" key="2">
    <source>
        <dbReference type="Proteomes" id="UP000316079"/>
    </source>
</evidence>
<dbReference type="EMBL" id="SRMA01024176">
    <property type="protein sequence ID" value="TRZ01024.1"/>
    <property type="molecule type" value="Genomic_DNA"/>
</dbReference>
<dbReference type="OrthoDB" id="343623at2759"/>
<sequence>MEVVNRSVSFLAAPSKDYIHLIKYGEFMMHKGSFSKCSFCAAIAASTSSKAELFGWRSEVAEEVWGHKKRCTTLQRGNPLQHTPSGQTSFCLLIPTILHGLAEQKHSL</sequence>
<protein>
    <submittedName>
        <fullName evidence="1">Uncharacterized protein</fullName>
    </submittedName>
</protein>
<organism evidence="1 2">
    <name type="scientific">Danionella cerebrum</name>
    <dbReference type="NCBI Taxonomy" id="2873325"/>
    <lineage>
        <taxon>Eukaryota</taxon>
        <taxon>Metazoa</taxon>
        <taxon>Chordata</taxon>
        <taxon>Craniata</taxon>
        <taxon>Vertebrata</taxon>
        <taxon>Euteleostomi</taxon>
        <taxon>Actinopterygii</taxon>
        <taxon>Neopterygii</taxon>
        <taxon>Teleostei</taxon>
        <taxon>Ostariophysi</taxon>
        <taxon>Cypriniformes</taxon>
        <taxon>Danionidae</taxon>
        <taxon>Danioninae</taxon>
        <taxon>Danionella</taxon>
    </lineage>
</organism>
<dbReference type="Proteomes" id="UP000316079">
    <property type="component" value="Unassembled WGS sequence"/>
</dbReference>
<reference evidence="1 2" key="1">
    <citation type="journal article" date="2019" name="Sci. Data">
        <title>Hybrid genome assembly and annotation of Danionella translucida.</title>
        <authorList>
            <person name="Kadobianskyi M."/>
            <person name="Schulze L."/>
            <person name="Schuelke M."/>
            <person name="Judkewitz B."/>
        </authorList>
    </citation>
    <scope>NUCLEOTIDE SEQUENCE [LARGE SCALE GENOMIC DNA]</scope>
    <source>
        <strain evidence="1 2">Bolton</strain>
    </source>
</reference>
<proteinExistence type="predicted"/>